<comment type="caution">
    <text evidence="2">The sequence shown here is derived from an EMBL/GenBank/DDBJ whole genome shotgun (WGS) entry which is preliminary data.</text>
</comment>
<name>A0A9D4T7T0_RHISA</name>
<keyword evidence="3" id="KW-1185">Reference proteome</keyword>
<organism evidence="2 3">
    <name type="scientific">Rhipicephalus sanguineus</name>
    <name type="common">Brown dog tick</name>
    <name type="synonym">Ixodes sanguineus</name>
    <dbReference type="NCBI Taxonomy" id="34632"/>
    <lineage>
        <taxon>Eukaryota</taxon>
        <taxon>Metazoa</taxon>
        <taxon>Ecdysozoa</taxon>
        <taxon>Arthropoda</taxon>
        <taxon>Chelicerata</taxon>
        <taxon>Arachnida</taxon>
        <taxon>Acari</taxon>
        <taxon>Parasitiformes</taxon>
        <taxon>Ixodida</taxon>
        <taxon>Ixodoidea</taxon>
        <taxon>Ixodidae</taxon>
        <taxon>Rhipicephalinae</taxon>
        <taxon>Rhipicephalus</taxon>
        <taxon>Rhipicephalus</taxon>
    </lineage>
</organism>
<accession>A0A9D4T7T0</accession>
<protein>
    <submittedName>
        <fullName evidence="2">Uncharacterized protein</fullName>
    </submittedName>
</protein>
<proteinExistence type="predicted"/>
<dbReference type="EMBL" id="JABSTV010001245">
    <property type="protein sequence ID" value="KAH7982713.1"/>
    <property type="molecule type" value="Genomic_DNA"/>
</dbReference>
<dbReference type="Proteomes" id="UP000821837">
    <property type="component" value="Chromosome 1"/>
</dbReference>
<evidence type="ECO:0000313" key="3">
    <source>
        <dbReference type="Proteomes" id="UP000821837"/>
    </source>
</evidence>
<gene>
    <name evidence="2" type="ORF">HPB52_006779</name>
</gene>
<evidence type="ECO:0000256" key="1">
    <source>
        <dbReference type="SAM" id="Phobius"/>
    </source>
</evidence>
<evidence type="ECO:0000313" key="2">
    <source>
        <dbReference type="EMBL" id="KAH7982713.1"/>
    </source>
</evidence>
<reference evidence="2" key="1">
    <citation type="journal article" date="2020" name="Cell">
        <title>Large-Scale Comparative Analyses of Tick Genomes Elucidate Their Genetic Diversity and Vector Capacities.</title>
        <authorList>
            <consortium name="Tick Genome and Microbiome Consortium (TIGMIC)"/>
            <person name="Jia N."/>
            <person name="Wang J."/>
            <person name="Shi W."/>
            <person name="Du L."/>
            <person name="Sun Y."/>
            <person name="Zhan W."/>
            <person name="Jiang J.F."/>
            <person name="Wang Q."/>
            <person name="Zhang B."/>
            <person name="Ji P."/>
            <person name="Bell-Sakyi L."/>
            <person name="Cui X.M."/>
            <person name="Yuan T.T."/>
            <person name="Jiang B.G."/>
            <person name="Yang W.F."/>
            <person name="Lam T.T."/>
            <person name="Chang Q.C."/>
            <person name="Ding S.J."/>
            <person name="Wang X.J."/>
            <person name="Zhu J.G."/>
            <person name="Ruan X.D."/>
            <person name="Zhao L."/>
            <person name="Wei J.T."/>
            <person name="Ye R.Z."/>
            <person name="Que T.C."/>
            <person name="Du C.H."/>
            <person name="Zhou Y.H."/>
            <person name="Cheng J.X."/>
            <person name="Dai P.F."/>
            <person name="Guo W.B."/>
            <person name="Han X.H."/>
            <person name="Huang E.J."/>
            <person name="Li L.F."/>
            <person name="Wei W."/>
            <person name="Gao Y.C."/>
            <person name="Liu J.Z."/>
            <person name="Shao H.Z."/>
            <person name="Wang X."/>
            <person name="Wang C.C."/>
            <person name="Yang T.C."/>
            <person name="Huo Q.B."/>
            <person name="Li W."/>
            <person name="Chen H.Y."/>
            <person name="Chen S.E."/>
            <person name="Zhou L.G."/>
            <person name="Ni X.B."/>
            <person name="Tian J.H."/>
            <person name="Sheng Y."/>
            <person name="Liu T."/>
            <person name="Pan Y.S."/>
            <person name="Xia L.Y."/>
            <person name="Li J."/>
            <person name="Zhao F."/>
            <person name="Cao W.C."/>
        </authorList>
    </citation>
    <scope>NUCLEOTIDE SEQUENCE</scope>
    <source>
        <strain evidence="2">Rsan-2018</strain>
    </source>
</reference>
<feature type="transmembrane region" description="Helical" evidence="1">
    <location>
        <begin position="56"/>
        <end position="76"/>
    </location>
</feature>
<keyword evidence="1" id="KW-0812">Transmembrane</keyword>
<reference evidence="2" key="2">
    <citation type="submission" date="2021-09" db="EMBL/GenBank/DDBJ databases">
        <authorList>
            <person name="Jia N."/>
            <person name="Wang J."/>
            <person name="Shi W."/>
            <person name="Du L."/>
            <person name="Sun Y."/>
            <person name="Zhan W."/>
            <person name="Jiang J."/>
            <person name="Wang Q."/>
            <person name="Zhang B."/>
            <person name="Ji P."/>
            <person name="Sakyi L.B."/>
            <person name="Cui X."/>
            <person name="Yuan T."/>
            <person name="Jiang B."/>
            <person name="Yang W."/>
            <person name="Lam T.T.-Y."/>
            <person name="Chang Q."/>
            <person name="Ding S."/>
            <person name="Wang X."/>
            <person name="Zhu J."/>
            <person name="Ruan X."/>
            <person name="Zhao L."/>
            <person name="Wei J."/>
            <person name="Que T."/>
            <person name="Du C."/>
            <person name="Cheng J."/>
            <person name="Dai P."/>
            <person name="Han X."/>
            <person name="Huang E."/>
            <person name="Gao Y."/>
            <person name="Liu J."/>
            <person name="Shao H."/>
            <person name="Ye R."/>
            <person name="Li L."/>
            <person name="Wei W."/>
            <person name="Wang X."/>
            <person name="Wang C."/>
            <person name="Huo Q."/>
            <person name="Li W."/>
            <person name="Guo W."/>
            <person name="Chen H."/>
            <person name="Chen S."/>
            <person name="Zhou L."/>
            <person name="Zhou L."/>
            <person name="Ni X."/>
            <person name="Tian J."/>
            <person name="Zhou Y."/>
            <person name="Sheng Y."/>
            <person name="Liu T."/>
            <person name="Pan Y."/>
            <person name="Xia L."/>
            <person name="Li J."/>
            <person name="Zhao F."/>
            <person name="Cao W."/>
        </authorList>
    </citation>
    <scope>NUCLEOTIDE SEQUENCE</scope>
    <source>
        <strain evidence="2">Rsan-2018</strain>
        <tissue evidence="2">Larvae</tissue>
    </source>
</reference>
<dbReference type="AlphaFoldDB" id="A0A9D4T7T0"/>
<keyword evidence="1" id="KW-1133">Transmembrane helix</keyword>
<keyword evidence="1" id="KW-0472">Membrane</keyword>
<sequence length="120" mass="12437">MMSSERIEDVGLAPVEDLAVPCVTPKTLNAVVATACIMPDGAFIGIMSAPKMALTLPPAVLLFVSHQGVLVLYLAIAAGDIFNASMLCTATPASSSFTCDVRAGKVGSIDESDLSKHLTR</sequence>